<comment type="caution">
    <text evidence="2">The sequence shown here is derived from an EMBL/GenBank/DDBJ whole genome shotgun (WGS) entry which is preliminary data.</text>
</comment>
<protein>
    <recommendedName>
        <fullName evidence="4">Cell division protein FtsL</fullName>
    </recommendedName>
</protein>
<dbReference type="Pfam" id="PF04977">
    <property type="entry name" value="DivIC"/>
    <property type="match status" value="1"/>
</dbReference>
<name>A0ABT1J0A2_9ACTN</name>
<gene>
    <name evidence="2" type="ORF">FHR36_003955</name>
</gene>
<sequence>MLVVVLLSAGLLGLLMLNTALNQGSIKLARLQKQTTEATDQQQTLQHQIDQQSAPDALERRARELGMVPGGDPAFLGDDGKVLGTPKEAQDSPPVKRSGNEPWQSPSGGQPSPAASPTDPGVELAPLPPAGASPAASAPASAPASAGGGR</sequence>
<keyword evidence="3" id="KW-1185">Reference proteome</keyword>
<feature type="compositionally biased region" description="Low complexity" evidence="1">
    <location>
        <begin position="104"/>
        <end position="117"/>
    </location>
</feature>
<organism evidence="2 3">
    <name type="scientific">Kitasatospora paracochleata</name>
    <dbReference type="NCBI Taxonomy" id="58354"/>
    <lineage>
        <taxon>Bacteria</taxon>
        <taxon>Bacillati</taxon>
        <taxon>Actinomycetota</taxon>
        <taxon>Actinomycetes</taxon>
        <taxon>Kitasatosporales</taxon>
        <taxon>Streptomycetaceae</taxon>
        <taxon>Kitasatospora</taxon>
    </lineage>
</organism>
<accession>A0ABT1J0A2</accession>
<dbReference type="Proteomes" id="UP001206483">
    <property type="component" value="Unassembled WGS sequence"/>
</dbReference>
<dbReference type="EMBL" id="JAMZDX010000003">
    <property type="protein sequence ID" value="MCP2310822.1"/>
    <property type="molecule type" value="Genomic_DNA"/>
</dbReference>
<evidence type="ECO:0000313" key="2">
    <source>
        <dbReference type="EMBL" id="MCP2310822.1"/>
    </source>
</evidence>
<feature type="compositionally biased region" description="Low complexity" evidence="1">
    <location>
        <begin position="132"/>
        <end position="150"/>
    </location>
</feature>
<proteinExistence type="predicted"/>
<dbReference type="RefSeq" id="WP_253799154.1">
    <property type="nucleotide sequence ID" value="NZ_BAAAUB010000082.1"/>
</dbReference>
<reference evidence="2 3" key="1">
    <citation type="submission" date="2022-06" db="EMBL/GenBank/DDBJ databases">
        <title>Sequencing the genomes of 1000 actinobacteria strains.</title>
        <authorList>
            <person name="Klenk H.-P."/>
        </authorList>
    </citation>
    <scope>NUCLEOTIDE SEQUENCE [LARGE SCALE GENOMIC DNA]</scope>
    <source>
        <strain evidence="2 3">DSM 41656</strain>
    </source>
</reference>
<feature type="region of interest" description="Disordered" evidence="1">
    <location>
        <begin position="62"/>
        <end position="150"/>
    </location>
</feature>
<dbReference type="InterPro" id="IPR007060">
    <property type="entry name" value="FtsL/DivIC"/>
</dbReference>
<evidence type="ECO:0000256" key="1">
    <source>
        <dbReference type="SAM" id="MobiDB-lite"/>
    </source>
</evidence>
<evidence type="ECO:0000313" key="3">
    <source>
        <dbReference type="Proteomes" id="UP001206483"/>
    </source>
</evidence>
<evidence type="ECO:0008006" key="4">
    <source>
        <dbReference type="Google" id="ProtNLM"/>
    </source>
</evidence>